<dbReference type="AlphaFoldDB" id="A0A6I4KP53"/>
<gene>
    <name evidence="2" type="ORF">GJV18_02135</name>
</gene>
<dbReference type="SUPFAM" id="SSF55729">
    <property type="entry name" value="Acyl-CoA N-acyltransferases (Nat)"/>
    <property type="match status" value="1"/>
</dbReference>
<dbReference type="RefSeq" id="WP_160343077.1">
    <property type="nucleotide sequence ID" value="NZ_WKJZ01000001.1"/>
</dbReference>
<sequence length="160" mass="17700">MSTVTPLLRPYQPDDLDALLVLFNASVQQLAASHYDQTQRRAWAPESVDRQAWARRLAAQQVLLGECQGQMAGFIGFDLDGHIDLLFSHPEHARQGVAQRLYQAAEAELRAAGVSLLHTEASLLAQPFFARQGFVVVEQQEVQRGDVSLPRALMHKALSG</sequence>
<dbReference type="GO" id="GO:0016747">
    <property type="term" value="F:acyltransferase activity, transferring groups other than amino-acyl groups"/>
    <property type="evidence" value="ECO:0007669"/>
    <property type="project" value="InterPro"/>
</dbReference>
<evidence type="ECO:0000259" key="1">
    <source>
        <dbReference type="PROSITE" id="PS51186"/>
    </source>
</evidence>
<dbReference type="InterPro" id="IPR016181">
    <property type="entry name" value="Acyl_CoA_acyltransferase"/>
</dbReference>
<proteinExistence type="predicted"/>
<comment type="caution">
    <text evidence="2">The sequence shown here is derived from an EMBL/GenBank/DDBJ whole genome shotgun (WGS) entry which is preliminary data.</text>
</comment>
<dbReference type="Gene3D" id="3.40.630.30">
    <property type="match status" value="1"/>
</dbReference>
<protein>
    <submittedName>
        <fullName evidence="2">GNAT family N-acetyltransferase</fullName>
    </submittedName>
</protein>
<dbReference type="Proteomes" id="UP000429555">
    <property type="component" value="Unassembled WGS sequence"/>
</dbReference>
<evidence type="ECO:0000313" key="2">
    <source>
        <dbReference type="EMBL" id="MVW74105.1"/>
    </source>
</evidence>
<dbReference type="PROSITE" id="PS51186">
    <property type="entry name" value="GNAT"/>
    <property type="match status" value="1"/>
</dbReference>
<dbReference type="EMBL" id="WKJZ01000001">
    <property type="protein sequence ID" value="MVW74105.1"/>
    <property type="molecule type" value="Genomic_DNA"/>
</dbReference>
<keyword evidence="2" id="KW-0808">Transferase</keyword>
<dbReference type="CDD" id="cd04301">
    <property type="entry name" value="NAT_SF"/>
    <property type="match status" value="1"/>
</dbReference>
<accession>A0A6I4KP53</accession>
<dbReference type="InterPro" id="IPR000182">
    <property type="entry name" value="GNAT_dom"/>
</dbReference>
<organism evidence="2 3">
    <name type="scientific">Pseudomonas xionganensis</name>
    <dbReference type="NCBI Taxonomy" id="2654845"/>
    <lineage>
        <taxon>Bacteria</taxon>
        <taxon>Pseudomonadati</taxon>
        <taxon>Pseudomonadota</taxon>
        <taxon>Gammaproteobacteria</taxon>
        <taxon>Pseudomonadales</taxon>
        <taxon>Pseudomonadaceae</taxon>
        <taxon>Pseudomonas</taxon>
    </lineage>
</organism>
<keyword evidence="3" id="KW-1185">Reference proteome</keyword>
<dbReference type="PANTHER" id="PTHR43451">
    <property type="entry name" value="ACETYLTRANSFERASE (GNAT) FAMILY PROTEIN"/>
    <property type="match status" value="1"/>
</dbReference>
<reference evidence="2 3" key="1">
    <citation type="submission" date="2019-11" db="EMBL/GenBank/DDBJ databases">
        <title>Pseudomonas flavidum sp. nov., isolated from Baiyang Lake.</title>
        <authorList>
            <person name="Zhao Y."/>
        </authorList>
    </citation>
    <scope>NUCLEOTIDE SEQUENCE [LARGE SCALE GENOMIC DNA]</scope>
    <source>
        <strain evidence="3">R-22-3 w-18</strain>
    </source>
</reference>
<evidence type="ECO:0000313" key="3">
    <source>
        <dbReference type="Proteomes" id="UP000429555"/>
    </source>
</evidence>
<feature type="domain" description="N-acetyltransferase" evidence="1">
    <location>
        <begin position="6"/>
        <end position="159"/>
    </location>
</feature>
<name>A0A6I4KP53_9PSED</name>
<dbReference type="Pfam" id="PF13673">
    <property type="entry name" value="Acetyltransf_10"/>
    <property type="match status" value="1"/>
</dbReference>
<dbReference type="InterPro" id="IPR052564">
    <property type="entry name" value="N-acetyltrans/Recomb-assoc"/>
</dbReference>
<dbReference type="PANTHER" id="PTHR43451:SF1">
    <property type="entry name" value="ACETYLTRANSFERASE"/>
    <property type="match status" value="1"/>
</dbReference>